<gene>
    <name evidence="1" type="ORF">EI427_09255</name>
</gene>
<dbReference type="OrthoDB" id="361060at2"/>
<organism evidence="1 2">
    <name type="scientific">Flammeovirga pectinis</name>
    <dbReference type="NCBI Taxonomy" id="2494373"/>
    <lineage>
        <taxon>Bacteria</taxon>
        <taxon>Pseudomonadati</taxon>
        <taxon>Bacteroidota</taxon>
        <taxon>Cytophagia</taxon>
        <taxon>Cytophagales</taxon>
        <taxon>Flammeovirgaceae</taxon>
        <taxon>Flammeovirga</taxon>
    </lineage>
</organism>
<dbReference type="SUPFAM" id="SSF69635">
    <property type="entry name" value="Type III secretory system chaperone-like"/>
    <property type="match status" value="1"/>
</dbReference>
<sequence>MNNFEKVKGYLINLGYDIKSEDQTEELFIISDEEEGLLNVIVDCEDPILIIEMHLLDLTDNNSEFYRTLLEKNRECVHGAFVIDAVGNRVLFRDTLELENLDENEIEGTLNAFKLVIGENYDLLLNYAHN</sequence>
<proteinExistence type="predicted"/>
<accession>A0A3Q9FPK5</accession>
<dbReference type="RefSeq" id="WP_126613899.1">
    <property type="nucleotide sequence ID" value="NZ_CP034562.1"/>
</dbReference>
<keyword evidence="2" id="KW-1185">Reference proteome</keyword>
<evidence type="ECO:0000313" key="1">
    <source>
        <dbReference type="EMBL" id="AZQ62417.1"/>
    </source>
</evidence>
<dbReference type="KEGG" id="fll:EI427_09255"/>
<dbReference type="InterPro" id="IPR054345">
    <property type="entry name" value="Tir-like"/>
</dbReference>
<dbReference type="EMBL" id="CP034562">
    <property type="protein sequence ID" value="AZQ62417.1"/>
    <property type="molecule type" value="Genomic_DNA"/>
</dbReference>
<dbReference type="Gene3D" id="3.30.1460.10">
    <property type="match status" value="1"/>
</dbReference>
<name>A0A3Q9FPK5_9BACT</name>
<dbReference type="AlphaFoldDB" id="A0A3Q9FPK5"/>
<dbReference type="Pfam" id="PF22550">
    <property type="entry name" value="CesT_Tir_1"/>
    <property type="match status" value="1"/>
</dbReference>
<reference evidence="1 2" key="1">
    <citation type="submission" date="2018-12" db="EMBL/GenBank/DDBJ databases">
        <title>Flammeovirga pectinis sp. nov., isolated from the gut of the Korean scallop, Patinopecten yessoensis.</title>
        <authorList>
            <person name="Bae J.-W."/>
            <person name="Jeong Y.-S."/>
            <person name="Kang W."/>
        </authorList>
    </citation>
    <scope>NUCLEOTIDE SEQUENCE [LARGE SCALE GENOMIC DNA]</scope>
    <source>
        <strain evidence="1 2">L12M1</strain>
    </source>
</reference>
<protein>
    <submittedName>
        <fullName evidence="1">Molecular chaperone Tir</fullName>
    </submittedName>
</protein>
<dbReference type="Proteomes" id="UP000267268">
    <property type="component" value="Chromosome 1"/>
</dbReference>
<evidence type="ECO:0000313" key="2">
    <source>
        <dbReference type="Proteomes" id="UP000267268"/>
    </source>
</evidence>